<sequence>MIADNKNQENKFSLSLKEHEEFNRLALAAVRSLAGNSGIITVKVKSPGLKDSSIRITSKLKQE</sequence>
<evidence type="ECO:0000313" key="2">
    <source>
        <dbReference type="Proteomes" id="UP000184509"/>
    </source>
</evidence>
<gene>
    <name evidence="1" type="ORF">SAMN05444405_10131</name>
</gene>
<name>A0A1M4S9F2_9BACE</name>
<evidence type="ECO:0000313" key="1">
    <source>
        <dbReference type="EMBL" id="SHE28798.1"/>
    </source>
</evidence>
<protein>
    <submittedName>
        <fullName evidence="1">Uncharacterized protein</fullName>
    </submittedName>
</protein>
<dbReference type="Gene3D" id="2.60.40.10">
    <property type="entry name" value="Immunoglobulins"/>
    <property type="match status" value="1"/>
</dbReference>
<accession>A0A1M4S9F2</accession>
<dbReference type="EMBL" id="FQTV01000001">
    <property type="protein sequence ID" value="SHE28798.1"/>
    <property type="molecule type" value="Genomic_DNA"/>
</dbReference>
<keyword evidence="2" id="KW-1185">Reference proteome</keyword>
<organism evidence="1 2">
    <name type="scientific">Bacteroides luti</name>
    <dbReference type="NCBI Taxonomy" id="1297750"/>
    <lineage>
        <taxon>Bacteria</taxon>
        <taxon>Pseudomonadati</taxon>
        <taxon>Bacteroidota</taxon>
        <taxon>Bacteroidia</taxon>
        <taxon>Bacteroidales</taxon>
        <taxon>Bacteroidaceae</taxon>
        <taxon>Bacteroides</taxon>
    </lineage>
</organism>
<dbReference type="InterPro" id="IPR013783">
    <property type="entry name" value="Ig-like_fold"/>
</dbReference>
<dbReference type="Proteomes" id="UP000184509">
    <property type="component" value="Unassembled WGS sequence"/>
</dbReference>
<reference evidence="2" key="1">
    <citation type="submission" date="2016-11" db="EMBL/GenBank/DDBJ databases">
        <authorList>
            <person name="Varghese N."/>
            <person name="Submissions S."/>
        </authorList>
    </citation>
    <scope>NUCLEOTIDE SEQUENCE [LARGE SCALE GENOMIC DNA]</scope>
    <source>
        <strain evidence="2">DSM 26991</strain>
    </source>
</reference>
<dbReference type="AlphaFoldDB" id="A0A1M4S9F2"/>
<proteinExistence type="predicted"/>